<comment type="caution">
    <text evidence="1">The sequence shown here is derived from an EMBL/GenBank/DDBJ whole genome shotgun (WGS) entry which is preliminary data.</text>
</comment>
<gene>
    <name evidence="1" type="ORF">MRB53_011109</name>
</gene>
<dbReference type="Proteomes" id="UP001234297">
    <property type="component" value="Chromosome 3"/>
</dbReference>
<accession>A0ACC2LUM3</accession>
<keyword evidence="2" id="KW-1185">Reference proteome</keyword>
<reference evidence="1 2" key="1">
    <citation type="journal article" date="2022" name="Hortic Res">
        <title>A haplotype resolved chromosomal level avocado genome allows analysis of novel avocado genes.</title>
        <authorList>
            <person name="Nath O."/>
            <person name="Fletcher S.J."/>
            <person name="Hayward A."/>
            <person name="Shaw L.M."/>
            <person name="Masouleh A.K."/>
            <person name="Furtado A."/>
            <person name="Henry R.J."/>
            <person name="Mitter N."/>
        </authorList>
    </citation>
    <scope>NUCLEOTIDE SEQUENCE [LARGE SCALE GENOMIC DNA]</scope>
    <source>
        <strain evidence="2">cv. Hass</strain>
    </source>
</reference>
<evidence type="ECO:0000313" key="2">
    <source>
        <dbReference type="Proteomes" id="UP001234297"/>
    </source>
</evidence>
<organism evidence="1 2">
    <name type="scientific">Persea americana</name>
    <name type="common">Avocado</name>
    <dbReference type="NCBI Taxonomy" id="3435"/>
    <lineage>
        <taxon>Eukaryota</taxon>
        <taxon>Viridiplantae</taxon>
        <taxon>Streptophyta</taxon>
        <taxon>Embryophyta</taxon>
        <taxon>Tracheophyta</taxon>
        <taxon>Spermatophyta</taxon>
        <taxon>Magnoliopsida</taxon>
        <taxon>Magnoliidae</taxon>
        <taxon>Laurales</taxon>
        <taxon>Lauraceae</taxon>
        <taxon>Persea</taxon>
    </lineage>
</organism>
<protein>
    <submittedName>
        <fullName evidence="1">Uncharacterized protein</fullName>
    </submittedName>
</protein>
<dbReference type="EMBL" id="CM056811">
    <property type="protein sequence ID" value="KAJ8636842.1"/>
    <property type="molecule type" value="Genomic_DNA"/>
</dbReference>
<sequence>MISSHDPWPKTLLMRQPWPFDSLISEEWRCQRTNAWHNGKAFPPSWMLGVAGLDLCSRDSNALYKTVLYRRSLFLLFASQSPSLWGKRRKDYRSLEKNSDLLPASTRWRVKTKIVFPVSFMSLNFHEEEARAPPPPPQAILCGEEKEKITEVWRRTVIYCLQVLDGG</sequence>
<evidence type="ECO:0000313" key="1">
    <source>
        <dbReference type="EMBL" id="KAJ8636842.1"/>
    </source>
</evidence>
<name>A0ACC2LUM3_PERAE</name>
<proteinExistence type="predicted"/>